<gene>
    <name evidence="4" type="ORF">J2Z66_000426</name>
</gene>
<evidence type="ECO:0000313" key="4">
    <source>
        <dbReference type="EMBL" id="MBP1988831.1"/>
    </source>
</evidence>
<dbReference type="InterPro" id="IPR052529">
    <property type="entry name" value="Bact_Transport_Assoc"/>
</dbReference>
<evidence type="ECO:0000259" key="2">
    <source>
        <dbReference type="Pfam" id="PF04235"/>
    </source>
</evidence>
<feature type="transmembrane region" description="Helical" evidence="1">
    <location>
        <begin position="41"/>
        <end position="68"/>
    </location>
</feature>
<dbReference type="Pfam" id="PF04235">
    <property type="entry name" value="DUF418"/>
    <property type="match status" value="1"/>
</dbReference>
<feature type="transmembrane region" description="Helical" evidence="1">
    <location>
        <begin position="89"/>
        <end position="106"/>
    </location>
</feature>
<evidence type="ECO:0000259" key="3">
    <source>
        <dbReference type="Pfam" id="PF07786"/>
    </source>
</evidence>
<dbReference type="EMBL" id="JAGGLB010000001">
    <property type="protein sequence ID" value="MBP1988831.1"/>
    <property type="molecule type" value="Genomic_DNA"/>
</dbReference>
<dbReference type="Pfam" id="PF07786">
    <property type="entry name" value="HGSNAT_cat"/>
    <property type="match status" value="1"/>
</dbReference>
<evidence type="ECO:0000256" key="1">
    <source>
        <dbReference type="SAM" id="Phobius"/>
    </source>
</evidence>
<organism evidence="4 5">
    <name type="scientific">Paenibacillus eucommiae</name>
    <dbReference type="NCBI Taxonomy" id="1355755"/>
    <lineage>
        <taxon>Bacteria</taxon>
        <taxon>Bacillati</taxon>
        <taxon>Bacillota</taxon>
        <taxon>Bacilli</taxon>
        <taxon>Bacillales</taxon>
        <taxon>Paenibacillaceae</taxon>
        <taxon>Paenibacillus</taxon>
    </lineage>
</organism>
<feature type="transmembrane region" description="Helical" evidence="1">
    <location>
        <begin position="266"/>
        <end position="287"/>
    </location>
</feature>
<feature type="transmembrane region" description="Helical" evidence="1">
    <location>
        <begin position="112"/>
        <end position="129"/>
    </location>
</feature>
<dbReference type="InterPro" id="IPR012429">
    <property type="entry name" value="HGSNAT_cat"/>
</dbReference>
<feature type="transmembrane region" description="Helical" evidence="1">
    <location>
        <begin position="307"/>
        <end position="327"/>
    </location>
</feature>
<name>A0ABS4IP67_9BACL</name>
<dbReference type="RefSeq" id="WP_209969305.1">
    <property type="nucleotide sequence ID" value="NZ_JAGGLB010000001.1"/>
</dbReference>
<dbReference type="PANTHER" id="PTHR30590">
    <property type="entry name" value="INNER MEMBRANE PROTEIN"/>
    <property type="match status" value="1"/>
</dbReference>
<accession>A0ABS4IP67</accession>
<proteinExistence type="predicted"/>
<sequence>MSQSTSTQRITALDYARAWAIFGMIIVNYKLAMEAEDDGSAWLRVIASLFEGRASALFVVLAGIGIALMTAKARSSLDKNLIRQNRKSLYKRSVFLLVAGILLLLMGWNADILHYYAVFMLAASVLITVSDKKILGLFVVILIVSQVGLIVFDYGKGWDASFHEYADFWTLSGLMRNLFFNGFHPIFPWLCFFLIGMWIGRRRLLEVGYRPKVLLYSLSGTVFFEAVSYFLIRWTSGTLGTSATSAVLDQEAAYYFFTTKPMPPTMLYVLSATCSAIAIIAISQYVVHKLENSRLTQAIIHTGQLSLSHYIGHVVIGLGFLEVIGYLENGRLSFAVAYGCVYFIFAIIFSYIWRKWMKRGPVELIMRKL</sequence>
<reference evidence="4 5" key="1">
    <citation type="submission" date="2021-03" db="EMBL/GenBank/DDBJ databases">
        <title>Genomic Encyclopedia of Type Strains, Phase IV (KMG-IV): sequencing the most valuable type-strain genomes for metagenomic binning, comparative biology and taxonomic classification.</title>
        <authorList>
            <person name="Goeker M."/>
        </authorList>
    </citation>
    <scope>NUCLEOTIDE SEQUENCE [LARGE SCALE GENOMIC DNA]</scope>
    <source>
        <strain evidence="4 5">DSM 26048</strain>
    </source>
</reference>
<comment type="caution">
    <text evidence="4">The sequence shown here is derived from an EMBL/GenBank/DDBJ whole genome shotgun (WGS) entry which is preliminary data.</text>
</comment>
<feature type="domain" description="Heparan-alpha-glucosaminide N-acetyltransferase catalytic" evidence="3">
    <location>
        <begin position="9"/>
        <end position="203"/>
    </location>
</feature>
<feature type="transmembrane region" description="Helical" evidence="1">
    <location>
        <begin position="213"/>
        <end position="232"/>
    </location>
</feature>
<feature type="transmembrane region" description="Helical" evidence="1">
    <location>
        <begin position="333"/>
        <end position="353"/>
    </location>
</feature>
<protein>
    <submittedName>
        <fullName evidence="4">Membrane protein YeiB</fullName>
    </submittedName>
</protein>
<dbReference type="InterPro" id="IPR007349">
    <property type="entry name" value="DUF418"/>
</dbReference>
<evidence type="ECO:0000313" key="5">
    <source>
        <dbReference type="Proteomes" id="UP001519287"/>
    </source>
</evidence>
<keyword evidence="1" id="KW-0472">Membrane</keyword>
<feature type="transmembrane region" description="Helical" evidence="1">
    <location>
        <begin position="134"/>
        <end position="152"/>
    </location>
</feature>
<keyword evidence="1" id="KW-1133">Transmembrane helix</keyword>
<keyword evidence="1" id="KW-0812">Transmembrane</keyword>
<keyword evidence="5" id="KW-1185">Reference proteome</keyword>
<dbReference type="Proteomes" id="UP001519287">
    <property type="component" value="Unassembled WGS sequence"/>
</dbReference>
<dbReference type="PANTHER" id="PTHR30590:SF3">
    <property type="entry name" value="HYPOTHETICAL MEMBRANE SPANNING PROTEIN"/>
    <property type="match status" value="1"/>
</dbReference>
<feature type="transmembrane region" description="Helical" evidence="1">
    <location>
        <begin position="12"/>
        <end position="29"/>
    </location>
</feature>
<feature type="domain" description="DUF418" evidence="2">
    <location>
        <begin position="265"/>
        <end position="369"/>
    </location>
</feature>
<feature type="transmembrane region" description="Helical" evidence="1">
    <location>
        <begin position="178"/>
        <end position="201"/>
    </location>
</feature>